<evidence type="ECO:0000256" key="5">
    <source>
        <dbReference type="ARBA" id="ARBA00023284"/>
    </source>
</evidence>
<dbReference type="GO" id="GO:0016491">
    <property type="term" value="F:oxidoreductase activity"/>
    <property type="evidence" value="ECO:0007669"/>
    <property type="project" value="UniProtKB-KW"/>
</dbReference>
<evidence type="ECO:0000256" key="2">
    <source>
        <dbReference type="ARBA" id="ARBA00022729"/>
    </source>
</evidence>
<comment type="similarity">
    <text evidence="1">Belongs to the thioredoxin family. DsbA subfamily.</text>
</comment>
<dbReference type="EMBL" id="CAEZXO010000002">
    <property type="protein sequence ID" value="CAB4687184.1"/>
    <property type="molecule type" value="Genomic_DNA"/>
</dbReference>
<dbReference type="EMBL" id="CAFBOC010000004">
    <property type="protein sequence ID" value="CAB4972207.1"/>
    <property type="molecule type" value="Genomic_DNA"/>
</dbReference>
<dbReference type="EMBL" id="CAFBLD010000008">
    <property type="protein sequence ID" value="CAB4873618.1"/>
    <property type="molecule type" value="Genomic_DNA"/>
</dbReference>
<keyword evidence="6" id="KW-0812">Transmembrane</keyword>
<protein>
    <submittedName>
        <fullName evidence="14">Unannotated protein</fullName>
    </submittedName>
</protein>
<reference evidence="14" key="1">
    <citation type="submission" date="2020-05" db="EMBL/GenBank/DDBJ databases">
        <authorList>
            <person name="Chiriac C."/>
            <person name="Salcher M."/>
            <person name="Ghai R."/>
            <person name="Kavagutti S V."/>
        </authorList>
    </citation>
    <scope>NUCLEOTIDE SEQUENCE</scope>
</reference>
<dbReference type="EMBL" id="CAFABH010000008">
    <property type="protein sequence ID" value="CAB4826814.1"/>
    <property type="molecule type" value="Genomic_DNA"/>
</dbReference>
<feature type="domain" description="Thioredoxin-like fold" evidence="7">
    <location>
        <begin position="61"/>
        <end position="210"/>
    </location>
</feature>
<dbReference type="PANTHER" id="PTHR13887">
    <property type="entry name" value="GLUTATHIONE S-TRANSFERASE KAPPA"/>
    <property type="match status" value="1"/>
</dbReference>
<name>A0A6J7J910_9ZZZZ</name>
<dbReference type="AlphaFoldDB" id="A0A6J7J910"/>
<dbReference type="InterPro" id="IPR012336">
    <property type="entry name" value="Thioredoxin-like_fold"/>
</dbReference>
<feature type="transmembrane region" description="Helical" evidence="6">
    <location>
        <begin position="12"/>
        <end position="32"/>
    </location>
</feature>
<gene>
    <name evidence="9" type="ORF">UFOPK2510_00421</name>
    <name evidence="10" type="ORF">UFOPK2718_00306</name>
    <name evidence="11" type="ORF">UFOPK2936_00611</name>
    <name evidence="12" type="ORF">UFOPK3174_00634</name>
    <name evidence="13" type="ORF">UFOPK3328_01219</name>
    <name evidence="14" type="ORF">UFOPK3779_00416</name>
    <name evidence="15" type="ORF">UFOPK3913_00517</name>
    <name evidence="8" type="ORF">UFOPK4107_00059</name>
</gene>
<evidence type="ECO:0000313" key="13">
    <source>
        <dbReference type="EMBL" id="CAB4873618.1"/>
    </source>
</evidence>
<keyword evidence="3" id="KW-0560">Oxidoreductase</keyword>
<dbReference type="EMBL" id="CAESAE010000001">
    <property type="protein sequence ID" value="CAB4329744.1"/>
    <property type="molecule type" value="Genomic_DNA"/>
</dbReference>
<evidence type="ECO:0000313" key="11">
    <source>
        <dbReference type="EMBL" id="CAB4777238.1"/>
    </source>
</evidence>
<dbReference type="EMBL" id="CAEZYM010000002">
    <property type="protein sequence ID" value="CAB4718709.1"/>
    <property type="molecule type" value="Genomic_DNA"/>
</dbReference>
<proteinExistence type="inferred from homology"/>
<keyword evidence="4" id="KW-1015">Disulfide bond</keyword>
<keyword evidence="6" id="KW-1133">Transmembrane helix</keyword>
<organism evidence="14">
    <name type="scientific">freshwater metagenome</name>
    <dbReference type="NCBI Taxonomy" id="449393"/>
    <lineage>
        <taxon>unclassified sequences</taxon>
        <taxon>metagenomes</taxon>
        <taxon>ecological metagenomes</taxon>
    </lineage>
</organism>
<dbReference type="InterPro" id="IPR036249">
    <property type="entry name" value="Thioredoxin-like_sf"/>
</dbReference>
<evidence type="ECO:0000313" key="9">
    <source>
        <dbReference type="EMBL" id="CAB4687184.1"/>
    </source>
</evidence>
<evidence type="ECO:0000256" key="1">
    <source>
        <dbReference type="ARBA" id="ARBA00005791"/>
    </source>
</evidence>
<dbReference type="SUPFAM" id="SSF52833">
    <property type="entry name" value="Thioredoxin-like"/>
    <property type="match status" value="1"/>
</dbReference>
<keyword evidence="6" id="KW-0472">Membrane</keyword>
<evidence type="ECO:0000313" key="14">
    <source>
        <dbReference type="EMBL" id="CAB4939341.1"/>
    </source>
</evidence>
<dbReference type="PANTHER" id="PTHR13887:SF14">
    <property type="entry name" value="DISULFIDE BOND FORMATION PROTEIN D"/>
    <property type="match status" value="1"/>
</dbReference>
<evidence type="ECO:0000256" key="4">
    <source>
        <dbReference type="ARBA" id="ARBA00023157"/>
    </source>
</evidence>
<evidence type="ECO:0000313" key="12">
    <source>
        <dbReference type="EMBL" id="CAB4826814.1"/>
    </source>
</evidence>
<evidence type="ECO:0000256" key="6">
    <source>
        <dbReference type="SAM" id="Phobius"/>
    </source>
</evidence>
<evidence type="ECO:0000313" key="10">
    <source>
        <dbReference type="EMBL" id="CAB4718709.1"/>
    </source>
</evidence>
<accession>A0A6J7J910</accession>
<keyword evidence="5" id="KW-0676">Redox-active center</keyword>
<dbReference type="Gene3D" id="3.40.30.10">
    <property type="entry name" value="Glutaredoxin"/>
    <property type="match status" value="1"/>
</dbReference>
<evidence type="ECO:0000256" key="3">
    <source>
        <dbReference type="ARBA" id="ARBA00023002"/>
    </source>
</evidence>
<evidence type="ECO:0000313" key="8">
    <source>
        <dbReference type="EMBL" id="CAB4329744.1"/>
    </source>
</evidence>
<dbReference type="EMBL" id="CAEZZW010000002">
    <property type="protein sequence ID" value="CAB4777238.1"/>
    <property type="molecule type" value="Genomic_DNA"/>
</dbReference>
<dbReference type="Pfam" id="PF13462">
    <property type="entry name" value="Thioredoxin_4"/>
    <property type="match status" value="1"/>
</dbReference>
<keyword evidence="2" id="KW-0732">Signal</keyword>
<sequence>MATKPGGDKITRYIVIGMVVFVVAIGVVFSLVSSKSSGSAAAPSSVSKADGYGMVFNADLKGKPVVDVWEDFQCPVCSRFEALNGAYVQQLITEKKAKVIVHLLSFIGPESILAANAAACAADENKFLAFHSYLYAHQSPTENSGLWTGAGLLKAGAAVGLTSSEFAACVTSGNYSDWVTNVAADGAKKNINSTPTIFVNGKEIDRNTAYFDAAAFAKAVEG</sequence>
<dbReference type="EMBL" id="CAFBNH010000002">
    <property type="protein sequence ID" value="CAB4939341.1"/>
    <property type="molecule type" value="Genomic_DNA"/>
</dbReference>
<evidence type="ECO:0000313" key="15">
    <source>
        <dbReference type="EMBL" id="CAB4972207.1"/>
    </source>
</evidence>
<evidence type="ECO:0000259" key="7">
    <source>
        <dbReference type="Pfam" id="PF13462"/>
    </source>
</evidence>